<organism evidence="2 3">
    <name type="scientific">Frankia alni (strain DSM 45986 / CECT 9034 / ACN14a)</name>
    <dbReference type="NCBI Taxonomy" id="326424"/>
    <lineage>
        <taxon>Bacteria</taxon>
        <taxon>Bacillati</taxon>
        <taxon>Actinomycetota</taxon>
        <taxon>Actinomycetes</taxon>
        <taxon>Frankiales</taxon>
        <taxon>Frankiaceae</taxon>
        <taxon>Frankia</taxon>
    </lineage>
</organism>
<dbReference type="EMBL" id="CT573213">
    <property type="protein sequence ID" value="CAJ59111.1"/>
    <property type="molecule type" value="Genomic_DNA"/>
</dbReference>
<keyword evidence="3" id="KW-1185">Reference proteome</keyword>
<reference evidence="2 3" key="1">
    <citation type="journal article" date="2007" name="Genome Res.">
        <title>Genome characteristics of facultatively symbiotic Frankia sp. strains reflect host range and host plant biogeography.</title>
        <authorList>
            <person name="Normand P."/>
            <person name="Lapierre P."/>
            <person name="Tisa L.S."/>
            <person name="Gogarten J.P."/>
            <person name="Alloisio N."/>
            <person name="Bagnarol E."/>
            <person name="Bassi C.A."/>
            <person name="Berry A.M."/>
            <person name="Bickhart D.M."/>
            <person name="Choisne N."/>
            <person name="Couloux A."/>
            <person name="Cournoyer B."/>
            <person name="Cruveiller S."/>
            <person name="Daubin V."/>
            <person name="Demange N."/>
            <person name="Francino M.P."/>
            <person name="Goltsman E."/>
            <person name="Huang Y."/>
            <person name="Kopp O.R."/>
            <person name="Labarre L."/>
            <person name="Lapidus A."/>
            <person name="Lavire C."/>
            <person name="Marechal J."/>
            <person name="Martinez M."/>
            <person name="Mastronunzio J.E."/>
            <person name="Mullin B.C."/>
            <person name="Niemann J."/>
            <person name="Pujic P."/>
            <person name="Rawnsley T."/>
            <person name="Rouy Z."/>
            <person name="Schenowitz C."/>
            <person name="Sellstedt A."/>
            <person name="Tavares F."/>
            <person name="Tomkins J.P."/>
            <person name="Vallenet D."/>
            <person name="Valverde C."/>
            <person name="Wall L.G."/>
            <person name="Wang Y."/>
            <person name="Medigue C."/>
            <person name="Benson D.R."/>
        </authorList>
    </citation>
    <scope>NUCLEOTIDE SEQUENCE [LARGE SCALE GENOMIC DNA]</scope>
    <source>
        <strain evidence="3">DSM 45986 / CECT 9034 / ACN14a</strain>
    </source>
</reference>
<evidence type="ECO:0000313" key="2">
    <source>
        <dbReference type="EMBL" id="CAJ59111.1"/>
    </source>
</evidence>
<sequence length="102" mass="11010">MFRYKVPRRSAAVAFRITNMAHIIAPADLGNHGASPDAEPTRAAQCTISPSDNIPRCGGCLPISPRNPSRNDSNSASRNSWSTVDACRVHGLVVTRGRRRLG</sequence>
<gene>
    <name evidence="2" type="ordered locus">FRAAL0436</name>
</gene>
<protein>
    <submittedName>
        <fullName evidence="2">Uncharacterized protein</fullName>
    </submittedName>
</protein>
<dbReference type="HOGENOM" id="CLU_2273238_0_0_11"/>
<evidence type="ECO:0000256" key="1">
    <source>
        <dbReference type="SAM" id="MobiDB-lite"/>
    </source>
</evidence>
<accession>Q0RTI7</accession>
<proteinExistence type="predicted"/>
<dbReference type="KEGG" id="fal:FRAAL0436"/>
<evidence type="ECO:0000313" key="3">
    <source>
        <dbReference type="Proteomes" id="UP000000657"/>
    </source>
</evidence>
<dbReference type="AlphaFoldDB" id="Q0RTI7"/>
<feature type="region of interest" description="Disordered" evidence="1">
    <location>
        <begin position="60"/>
        <end position="81"/>
    </location>
</feature>
<name>Q0RTI7_FRAAA</name>
<dbReference type="Proteomes" id="UP000000657">
    <property type="component" value="Chromosome"/>
</dbReference>
<feature type="compositionally biased region" description="Low complexity" evidence="1">
    <location>
        <begin position="62"/>
        <end position="81"/>
    </location>
</feature>